<accession>A0A9N7UAH2</accession>
<dbReference type="EMBL" id="CADEAL010001032">
    <property type="protein sequence ID" value="CAB1428214.1"/>
    <property type="molecule type" value="Genomic_DNA"/>
</dbReference>
<comment type="caution">
    <text evidence="2">The sequence shown here is derived from an EMBL/GenBank/DDBJ whole genome shotgun (WGS) entry which is preliminary data.</text>
</comment>
<proteinExistence type="predicted"/>
<name>A0A9N7UAH2_PLEPL</name>
<protein>
    <submittedName>
        <fullName evidence="2">Uncharacterized protein</fullName>
    </submittedName>
</protein>
<organism evidence="2 3">
    <name type="scientific">Pleuronectes platessa</name>
    <name type="common">European plaice</name>
    <dbReference type="NCBI Taxonomy" id="8262"/>
    <lineage>
        <taxon>Eukaryota</taxon>
        <taxon>Metazoa</taxon>
        <taxon>Chordata</taxon>
        <taxon>Craniata</taxon>
        <taxon>Vertebrata</taxon>
        <taxon>Euteleostomi</taxon>
        <taxon>Actinopterygii</taxon>
        <taxon>Neopterygii</taxon>
        <taxon>Teleostei</taxon>
        <taxon>Neoteleostei</taxon>
        <taxon>Acanthomorphata</taxon>
        <taxon>Carangaria</taxon>
        <taxon>Pleuronectiformes</taxon>
        <taxon>Pleuronectoidei</taxon>
        <taxon>Pleuronectidae</taxon>
        <taxon>Pleuronectes</taxon>
    </lineage>
</organism>
<evidence type="ECO:0000256" key="1">
    <source>
        <dbReference type="SAM" id="MobiDB-lite"/>
    </source>
</evidence>
<feature type="compositionally biased region" description="Basic residues" evidence="1">
    <location>
        <begin position="109"/>
        <end position="118"/>
    </location>
</feature>
<dbReference type="AlphaFoldDB" id="A0A9N7UAH2"/>
<dbReference type="Proteomes" id="UP001153269">
    <property type="component" value="Unassembled WGS sequence"/>
</dbReference>
<feature type="region of interest" description="Disordered" evidence="1">
    <location>
        <begin position="63"/>
        <end position="126"/>
    </location>
</feature>
<feature type="region of interest" description="Disordered" evidence="1">
    <location>
        <begin position="176"/>
        <end position="196"/>
    </location>
</feature>
<evidence type="ECO:0000313" key="3">
    <source>
        <dbReference type="Proteomes" id="UP001153269"/>
    </source>
</evidence>
<sequence length="196" mass="21944">MEPASRRLQPASPARDLPRPQALLLGQNSASHPAQRLEVGPYHLLEGAHCLDELFYIREDSLPLKRPPNRRSRGNLCAPRSSRTPRNRNHHCRTHRSRPGSRRDGRSRTSSRRGRSRPSRQSPRMLKAGACFVHSLTCQPTLPEMSFQELQAICASLYSVNDGLYKRSMRRPLVTPAAQPSPPFTPAAPAVFRAGT</sequence>
<gene>
    <name evidence="2" type="ORF">PLEPLA_LOCUS16180</name>
</gene>
<feature type="compositionally biased region" description="Basic residues" evidence="1">
    <location>
        <begin position="83"/>
        <end position="100"/>
    </location>
</feature>
<reference evidence="2" key="1">
    <citation type="submission" date="2020-03" db="EMBL/GenBank/DDBJ databases">
        <authorList>
            <person name="Weist P."/>
        </authorList>
    </citation>
    <scope>NUCLEOTIDE SEQUENCE</scope>
</reference>
<evidence type="ECO:0000313" key="2">
    <source>
        <dbReference type="EMBL" id="CAB1428214.1"/>
    </source>
</evidence>
<keyword evidence="3" id="KW-1185">Reference proteome</keyword>